<feature type="compositionally biased region" description="Basic and acidic residues" evidence="1">
    <location>
        <begin position="53"/>
        <end position="108"/>
    </location>
</feature>
<evidence type="ECO:0008006" key="4">
    <source>
        <dbReference type="Google" id="ProtNLM"/>
    </source>
</evidence>
<gene>
    <name evidence="2" type="ORF">PCOR1329_LOCUS40756</name>
</gene>
<proteinExistence type="predicted"/>
<feature type="compositionally biased region" description="Basic and acidic residues" evidence="1">
    <location>
        <begin position="1"/>
        <end position="10"/>
    </location>
</feature>
<sequence length="499" mass="54975">AMDEQRRRITDLIGQLEDETRQSEEKATQAEERLRRAEEEAQLAEESTEQADEAARRAEEQSAQAEERARQAEAQTREAGEQAKQAEEKAKRAEEGTKQAEEKTRQAEELFEQVVGEAKRAEEKAKQAEEKSKQAEEKSKQAEEKTRQAEEKTRQAEEEVKQAKEIMRRAEEAEAKQAEGKSKQAKAEALVEEKATEHSFDTKLPMPQAVGIMNAWNKLHPEERIAADDTITSATLRMSLAQPGGGYLLREAESAERPVMLVGWGRDRLWVFSALWVETGPARSGRGSRDRPVFRKISSQWLRIFMRHSRQHVTPNCLPVFSSSSIGFKLRRAMQQADGAWRGAKNRHQQAEANLSKLVAETALTRAQAAAAVATLEGVSVSTALQAQRASIPTKADEVTQLVERAKTTKAAISERLAKQRRNNAGEAGGSLSSGSTPAATADSNGGGSCPTPPADDEAKLKSERDAKIAAEAEKTSQAQFIAQRHAEQAAGPDPDHEL</sequence>
<keyword evidence="3" id="KW-1185">Reference proteome</keyword>
<feature type="region of interest" description="Disordered" evidence="1">
    <location>
        <begin position="1"/>
        <end position="199"/>
    </location>
</feature>
<evidence type="ECO:0000313" key="3">
    <source>
        <dbReference type="Proteomes" id="UP001189429"/>
    </source>
</evidence>
<feature type="compositionally biased region" description="Basic and acidic residues" evidence="1">
    <location>
        <begin position="457"/>
        <end position="475"/>
    </location>
</feature>
<feature type="compositionally biased region" description="Basic and acidic residues" evidence="1">
    <location>
        <begin position="18"/>
        <end position="39"/>
    </location>
</feature>
<name>A0ABN9TQU9_9DINO</name>
<dbReference type="EMBL" id="CAUYUJ010014914">
    <property type="protein sequence ID" value="CAK0847588.1"/>
    <property type="molecule type" value="Genomic_DNA"/>
</dbReference>
<feature type="region of interest" description="Disordered" evidence="1">
    <location>
        <begin position="413"/>
        <end position="499"/>
    </location>
</feature>
<dbReference type="SUPFAM" id="SSF57997">
    <property type="entry name" value="Tropomyosin"/>
    <property type="match status" value="1"/>
</dbReference>
<organism evidence="2 3">
    <name type="scientific">Prorocentrum cordatum</name>
    <dbReference type="NCBI Taxonomy" id="2364126"/>
    <lineage>
        <taxon>Eukaryota</taxon>
        <taxon>Sar</taxon>
        <taxon>Alveolata</taxon>
        <taxon>Dinophyceae</taxon>
        <taxon>Prorocentrales</taxon>
        <taxon>Prorocentraceae</taxon>
        <taxon>Prorocentrum</taxon>
    </lineage>
</organism>
<feature type="compositionally biased region" description="Basic and acidic residues" evidence="1">
    <location>
        <begin position="117"/>
        <end position="199"/>
    </location>
</feature>
<evidence type="ECO:0000313" key="2">
    <source>
        <dbReference type="EMBL" id="CAK0847588.1"/>
    </source>
</evidence>
<protein>
    <recommendedName>
        <fullName evidence="4">SH2 domain-containing protein</fullName>
    </recommendedName>
</protein>
<evidence type="ECO:0000256" key="1">
    <source>
        <dbReference type="SAM" id="MobiDB-lite"/>
    </source>
</evidence>
<dbReference type="Proteomes" id="UP001189429">
    <property type="component" value="Unassembled WGS sequence"/>
</dbReference>
<accession>A0ABN9TQU9</accession>
<comment type="caution">
    <text evidence="2">The sequence shown here is derived from an EMBL/GenBank/DDBJ whole genome shotgun (WGS) entry which is preliminary data.</text>
</comment>
<feature type="non-terminal residue" evidence="2">
    <location>
        <position position="1"/>
    </location>
</feature>
<feature type="compositionally biased region" description="Acidic residues" evidence="1">
    <location>
        <begin position="40"/>
        <end position="52"/>
    </location>
</feature>
<reference evidence="2" key="1">
    <citation type="submission" date="2023-10" db="EMBL/GenBank/DDBJ databases">
        <authorList>
            <person name="Chen Y."/>
            <person name="Shah S."/>
            <person name="Dougan E. K."/>
            <person name="Thang M."/>
            <person name="Chan C."/>
        </authorList>
    </citation>
    <scope>NUCLEOTIDE SEQUENCE [LARGE SCALE GENOMIC DNA]</scope>
</reference>